<accession>A0A8K0G4Q3</accession>
<keyword evidence="2" id="KW-1185">Reference proteome</keyword>
<reference evidence="1" key="1">
    <citation type="submission" date="2019-08" db="EMBL/GenBank/DDBJ databases">
        <title>The genome of the North American firefly Photinus pyralis.</title>
        <authorList>
            <consortium name="Photinus pyralis genome working group"/>
            <person name="Fallon T.R."/>
            <person name="Sander Lower S.E."/>
            <person name="Weng J.-K."/>
        </authorList>
    </citation>
    <scope>NUCLEOTIDE SEQUENCE</scope>
    <source>
        <strain evidence="1">TRF0915ILg1</strain>
        <tissue evidence="1">Whole body</tissue>
    </source>
</reference>
<organism evidence="1 2">
    <name type="scientific">Ignelater luminosus</name>
    <name type="common">Cucubano</name>
    <name type="synonym">Pyrophorus luminosus</name>
    <dbReference type="NCBI Taxonomy" id="2038154"/>
    <lineage>
        <taxon>Eukaryota</taxon>
        <taxon>Metazoa</taxon>
        <taxon>Ecdysozoa</taxon>
        <taxon>Arthropoda</taxon>
        <taxon>Hexapoda</taxon>
        <taxon>Insecta</taxon>
        <taxon>Pterygota</taxon>
        <taxon>Neoptera</taxon>
        <taxon>Endopterygota</taxon>
        <taxon>Coleoptera</taxon>
        <taxon>Polyphaga</taxon>
        <taxon>Elateriformia</taxon>
        <taxon>Elateroidea</taxon>
        <taxon>Elateridae</taxon>
        <taxon>Agrypninae</taxon>
        <taxon>Pyrophorini</taxon>
        <taxon>Ignelater</taxon>
    </lineage>
</organism>
<protein>
    <submittedName>
        <fullName evidence="1">Uncharacterized protein</fullName>
    </submittedName>
</protein>
<dbReference type="InterPro" id="IPR050951">
    <property type="entry name" value="Retrovirus_Pol_polyprotein"/>
</dbReference>
<dbReference type="PANTHER" id="PTHR37984:SF7">
    <property type="entry name" value="INTEGRASE CATALYTIC DOMAIN-CONTAINING PROTEIN"/>
    <property type="match status" value="1"/>
</dbReference>
<evidence type="ECO:0000313" key="1">
    <source>
        <dbReference type="EMBL" id="KAF2885583.1"/>
    </source>
</evidence>
<dbReference type="SUPFAM" id="SSF56672">
    <property type="entry name" value="DNA/RNA polymerases"/>
    <property type="match status" value="1"/>
</dbReference>
<dbReference type="EMBL" id="VTPC01089865">
    <property type="protein sequence ID" value="KAF2885583.1"/>
    <property type="molecule type" value="Genomic_DNA"/>
</dbReference>
<dbReference type="GO" id="GO:0071897">
    <property type="term" value="P:DNA biosynthetic process"/>
    <property type="evidence" value="ECO:0007669"/>
    <property type="project" value="UniProtKB-ARBA"/>
</dbReference>
<dbReference type="Gene3D" id="3.10.10.10">
    <property type="entry name" value="HIV Type 1 Reverse Transcriptase, subunit A, domain 1"/>
    <property type="match status" value="1"/>
</dbReference>
<sequence>MYFQIANEHHIKIDKSVQPVVDPPRKVSISVQPKLKETLSKLEVQGVIAKFVYPADWANSMVIVEKKSGELRICLDPEDLNRAIEKEQLKI</sequence>
<dbReference type="AlphaFoldDB" id="A0A8K0G4Q3"/>
<evidence type="ECO:0000313" key="2">
    <source>
        <dbReference type="Proteomes" id="UP000801492"/>
    </source>
</evidence>
<dbReference type="OrthoDB" id="6767528at2759"/>
<dbReference type="Proteomes" id="UP000801492">
    <property type="component" value="Unassembled WGS sequence"/>
</dbReference>
<proteinExistence type="predicted"/>
<name>A0A8K0G4Q3_IGNLU</name>
<comment type="caution">
    <text evidence="1">The sequence shown here is derived from an EMBL/GenBank/DDBJ whole genome shotgun (WGS) entry which is preliminary data.</text>
</comment>
<gene>
    <name evidence="1" type="ORF">ILUMI_20586</name>
</gene>
<dbReference type="PANTHER" id="PTHR37984">
    <property type="entry name" value="PROTEIN CBG26694"/>
    <property type="match status" value="1"/>
</dbReference>
<dbReference type="InterPro" id="IPR043502">
    <property type="entry name" value="DNA/RNA_pol_sf"/>
</dbReference>